<organism evidence="1 2">
    <name type="scientific">Methylorubrum extorquens</name>
    <name type="common">Methylobacterium dichloromethanicum</name>
    <name type="synonym">Methylobacterium extorquens</name>
    <dbReference type="NCBI Taxonomy" id="408"/>
    <lineage>
        <taxon>Bacteria</taxon>
        <taxon>Pseudomonadati</taxon>
        <taxon>Pseudomonadota</taxon>
        <taxon>Alphaproteobacteria</taxon>
        <taxon>Hyphomicrobiales</taxon>
        <taxon>Methylobacteriaceae</taxon>
        <taxon>Methylorubrum</taxon>
    </lineage>
</organism>
<dbReference type="AlphaFoldDB" id="A0A1S1NZT6"/>
<evidence type="ECO:0000313" key="2">
    <source>
        <dbReference type="Proteomes" id="UP000180215"/>
    </source>
</evidence>
<evidence type="ECO:0000313" key="1">
    <source>
        <dbReference type="EMBL" id="OHV16223.1"/>
    </source>
</evidence>
<proteinExistence type="predicted"/>
<reference evidence="1 2" key="1">
    <citation type="submission" date="2016-10" db="EMBL/GenBank/DDBJ databases">
        <title>Draft genome sequence of Methylobacterium extorquens CP3, a seed endophyte of Crotalaria pumila with plant growth-promoting and metal tolerance properties.</title>
        <authorList>
            <person name="Sanchez-Lopez A.S."/>
            <person name="Van Hamme J.D."/>
            <person name="Thijs S."/>
            <person name="Mcammond B.M."/>
            <person name="Stevens V."/>
            <person name="Gonzalez-Chavez M.D.C."/>
            <person name="Vangronsveld J."/>
        </authorList>
    </citation>
    <scope>NUCLEOTIDE SEQUENCE [LARGE SCALE GENOMIC DNA]</scope>
    <source>
        <strain evidence="1 2">CP3</strain>
    </source>
</reference>
<dbReference type="EMBL" id="MNAO01000150">
    <property type="protein sequence ID" value="OHV16223.1"/>
    <property type="molecule type" value="Genomic_DNA"/>
</dbReference>
<dbReference type="Proteomes" id="UP000180215">
    <property type="component" value="Unassembled WGS sequence"/>
</dbReference>
<sequence length="101" mass="10768">MTYRTDSQFALVQAEPKPVAPDAWLKVSLGGSTGWRRAGDPMAAIMQGLAASDAAALTREMPTYANPWLPGRVNRTHQVIISKSDPALAARFKAEASGTAQ</sequence>
<accession>A0A1S1NZT6</accession>
<name>A0A1S1NZT6_METEX</name>
<protein>
    <submittedName>
        <fullName evidence="1">Uncharacterized protein</fullName>
    </submittedName>
</protein>
<comment type="caution">
    <text evidence="1">The sequence shown here is derived from an EMBL/GenBank/DDBJ whole genome shotgun (WGS) entry which is preliminary data.</text>
</comment>
<gene>
    <name evidence="1" type="ORF">BK022_13540</name>
</gene>